<evidence type="ECO:0008006" key="19">
    <source>
        <dbReference type="Google" id="ProtNLM"/>
    </source>
</evidence>
<dbReference type="GO" id="GO:0016197">
    <property type="term" value="P:endosomal transport"/>
    <property type="evidence" value="ECO:0007669"/>
    <property type="project" value="TreeGrafter"/>
</dbReference>
<feature type="domain" description="EH" evidence="15">
    <location>
        <begin position="129"/>
        <end position="212"/>
    </location>
</feature>
<dbReference type="PANTHER" id="PTHR11216:SF173">
    <property type="entry name" value="ACTIN CYTOSKELETON-REGULATORY COMPLEX PROTEIN PAN1"/>
    <property type="match status" value="1"/>
</dbReference>
<dbReference type="Proteomes" id="UP000567179">
    <property type="component" value="Unassembled WGS sequence"/>
</dbReference>
<evidence type="ECO:0000256" key="11">
    <source>
        <dbReference type="ARBA" id="ARBA00023136"/>
    </source>
</evidence>
<dbReference type="SMART" id="SM00027">
    <property type="entry name" value="EH"/>
    <property type="match status" value="3"/>
</dbReference>
<dbReference type="EMBL" id="JAACJJ010000057">
    <property type="protein sequence ID" value="KAF5310999.1"/>
    <property type="molecule type" value="Genomic_DNA"/>
</dbReference>
<dbReference type="InterPro" id="IPR002048">
    <property type="entry name" value="EF_hand_dom"/>
</dbReference>
<feature type="domain" description="EH" evidence="15">
    <location>
        <begin position="276"/>
        <end position="358"/>
    </location>
</feature>
<keyword evidence="11" id="KW-0472">Membrane</keyword>
<feature type="coiled-coil region" evidence="13">
    <location>
        <begin position="562"/>
        <end position="638"/>
    </location>
</feature>
<proteinExistence type="inferred from homology"/>
<dbReference type="InterPro" id="IPR018247">
    <property type="entry name" value="EF_Hand_1_Ca_BS"/>
</dbReference>
<feature type="region of interest" description="Disordered" evidence="14">
    <location>
        <begin position="364"/>
        <end position="492"/>
    </location>
</feature>
<feature type="region of interest" description="Disordered" evidence="14">
    <location>
        <begin position="775"/>
        <end position="818"/>
    </location>
</feature>
<evidence type="ECO:0000256" key="3">
    <source>
        <dbReference type="ARBA" id="ARBA00004413"/>
    </source>
</evidence>
<feature type="domain" description="EF-hand" evidence="16">
    <location>
        <begin position="44"/>
        <end position="79"/>
    </location>
</feature>
<evidence type="ECO:0000256" key="14">
    <source>
        <dbReference type="SAM" id="MobiDB-lite"/>
    </source>
</evidence>
<dbReference type="PANTHER" id="PTHR11216">
    <property type="entry name" value="EH DOMAIN"/>
    <property type="match status" value="1"/>
</dbReference>
<feature type="domain" description="EF-hand" evidence="16">
    <location>
        <begin position="309"/>
        <end position="344"/>
    </location>
</feature>
<protein>
    <recommendedName>
        <fullName evidence="19">Calmodulin</fullName>
    </recommendedName>
</protein>
<dbReference type="InterPro" id="IPR000261">
    <property type="entry name" value="EH_dom"/>
</dbReference>
<name>A0A8H5AU65_9AGAR</name>
<dbReference type="AlphaFoldDB" id="A0A8H5AU65"/>
<organism evidence="17 18">
    <name type="scientific">Psilocybe cf. subviscida</name>
    <dbReference type="NCBI Taxonomy" id="2480587"/>
    <lineage>
        <taxon>Eukaryota</taxon>
        <taxon>Fungi</taxon>
        <taxon>Dikarya</taxon>
        <taxon>Basidiomycota</taxon>
        <taxon>Agaricomycotina</taxon>
        <taxon>Agaricomycetes</taxon>
        <taxon>Agaricomycetidae</taxon>
        <taxon>Agaricales</taxon>
        <taxon>Agaricineae</taxon>
        <taxon>Strophariaceae</taxon>
        <taxon>Psilocybe</taxon>
    </lineage>
</organism>
<dbReference type="OrthoDB" id="524326at2759"/>
<comment type="subcellular location">
    <subcellularLocation>
        <location evidence="3">Cell membrane</location>
        <topology evidence="3">Peripheral membrane protein</topology>
        <orientation evidence="3">Cytoplasmic side</orientation>
    </subcellularLocation>
    <subcellularLocation>
        <location evidence="2">Cytoplasm</location>
        <location evidence="2">Cytoskeleton</location>
        <location evidence="2">Actin patch</location>
    </subcellularLocation>
    <subcellularLocation>
        <location evidence="1">Endosome membrane</location>
        <topology evidence="1">Peripheral membrane protein</topology>
        <orientation evidence="1">Cytoplasmic side</orientation>
    </subcellularLocation>
</comment>
<evidence type="ECO:0000259" key="15">
    <source>
        <dbReference type="PROSITE" id="PS50031"/>
    </source>
</evidence>
<feature type="compositionally biased region" description="Low complexity" evidence="14">
    <location>
        <begin position="403"/>
        <end position="425"/>
    </location>
</feature>
<dbReference type="PROSITE" id="PS00018">
    <property type="entry name" value="EF_HAND_1"/>
    <property type="match status" value="2"/>
</dbReference>
<evidence type="ECO:0000313" key="17">
    <source>
        <dbReference type="EMBL" id="KAF5310999.1"/>
    </source>
</evidence>
<evidence type="ECO:0000256" key="6">
    <source>
        <dbReference type="ARBA" id="ARBA00022583"/>
    </source>
</evidence>
<keyword evidence="18" id="KW-1185">Reference proteome</keyword>
<dbReference type="CDD" id="cd00052">
    <property type="entry name" value="EH"/>
    <property type="match status" value="1"/>
</dbReference>
<evidence type="ECO:0000256" key="5">
    <source>
        <dbReference type="ARBA" id="ARBA00022490"/>
    </source>
</evidence>
<dbReference type="Pfam" id="PF12763">
    <property type="entry name" value="EH"/>
    <property type="match status" value="3"/>
</dbReference>
<evidence type="ECO:0000259" key="16">
    <source>
        <dbReference type="PROSITE" id="PS50222"/>
    </source>
</evidence>
<comment type="caution">
    <text evidence="17">The sequence shown here is derived from an EMBL/GenBank/DDBJ whole genome shotgun (WGS) entry which is preliminary data.</text>
</comment>
<accession>A0A8H5AU65</accession>
<feature type="compositionally biased region" description="Low complexity" evidence="14">
    <location>
        <begin position="364"/>
        <end position="375"/>
    </location>
</feature>
<gene>
    <name evidence="17" type="ORF">D9619_007925</name>
</gene>
<reference evidence="17 18" key="1">
    <citation type="journal article" date="2020" name="ISME J.">
        <title>Uncovering the hidden diversity of litter-decomposition mechanisms in mushroom-forming fungi.</title>
        <authorList>
            <person name="Floudas D."/>
            <person name="Bentzer J."/>
            <person name="Ahren D."/>
            <person name="Johansson T."/>
            <person name="Persson P."/>
            <person name="Tunlid A."/>
        </authorList>
    </citation>
    <scope>NUCLEOTIDE SEQUENCE [LARGE SCALE GENOMIC DNA]</scope>
    <source>
        <strain evidence="17 18">CBS 101986</strain>
    </source>
</reference>
<feature type="domain" description="EH" evidence="15">
    <location>
        <begin position="11"/>
        <end position="101"/>
    </location>
</feature>
<sequence>MTHTLEATAEEQVLAGRVLAVTNCEATGVLGPEAAIAVFQRSGLSFELLRDIWNLADKNGSGDLSREELLVAIRLMGWMQQGEAALSEELVQKAGPLVKLEGITNLVAREPSPSFTIKTPMFPAVSMAEIRNYGSMFQRMGPSDGLLESEKVTEAFMTSNLSYQDIWRVKQLVDTTERGSLDFREFALGMFLIQALQSCLISEVPSSVPADLHDQFKDIQQPSPSPPPPAATDLRHRASMSLPAPSLRSYASTPMLNHSISQSSQNGISWDISPEEKKDAESLFERLDSERKGYLEMQTAAKFMLTYRLPQDDLGRIWILSDVNRDKNLTLDEFIIAMHLIHQRLQGAPIPDKLPASLKLLPSTPSPVVSPNISPTQKAKPPPPPPKKPGLTLSPTMRARARPSISSPTGPSTTTTLSPPLSPMTRKPSVVTPASTSFLTNAKRPPRPPTPEPVQSPFEDPNAEIHVPPGPSLQPSPAPAPPPSPRPPESSRVEALEEMFRNETSRLSKQVDILLGQLTEQNTLRQANEALTAANSTLKTHLHDMERTVSEVLSANERVGSEEQYMQEIAHLNAELATKETEYEDSQRKLAMLNQDSQDLKAALRHEQAKASDAHREAEELRQANNSYANELNIMRARVADMGKAMAEPGVANNTRELRMLLSDVTQDNEKLKAQLRDMKKEMEDFLLSSRSPTQIDELKRENRRLKEQVHDLEVMVATVQSSTNAAMANSRPGLASRGSETLARENEQLRQQLRDGQRAYADLRSNSETKIVDLQQKVEGLERDNNQLKQEARSNMPPQEDRSVPPPSYDDSFVVPP</sequence>
<evidence type="ECO:0000256" key="10">
    <source>
        <dbReference type="ARBA" id="ARBA00023054"/>
    </source>
</evidence>
<evidence type="ECO:0000256" key="7">
    <source>
        <dbReference type="ARBA" id="ARBA00022737"/>
    </source>
</evidence>
<dbReference type="SMART" id="SM00054">
    <property type="entry name" value="EFh"/>
    <property type="match status" value="2"/>
</dbReference>
<dbReference type="InterPro" id="IPR011992">
    <property type="entry name" value="EF-hand-dom_pair"/>
</dbReference>
<keyword evidence="6" id="KW-0254">Endocytosis</keyword>
<keyword evidence="9" id="KW-0106">Calcium</keyword>
<evidence type="ECO:0000256" key="1">
    <source>
        <dbReference type="ARBA" id="ARBA00004125"/>
    </source>
</evidence>
<keyword evidence="5" id="KW-0963">Cytoplasm</keyword>
<evidence type="ECO:0000256" key="4">
    <source>
        <dbReference type="ARBA" id="ARBA00009351"/>
    </source>
</evidence>
<comment type="similarity">
    <text evidence="4">Belongs to the PAN1 family.</text>
</comment>
<feature type="coiled-coil region" evidence="13">
    <location>
        <begin position="662"/>
        <end position="716"/>
    </location>
</feature>
<keyword evidence="7" id="KW-0677">Repeat</keyword>
<keyword evidence="8" id="KW-0967">Endosome</keyword>
<dbReference type="GO" id="GO:0005509">
    <property type="term" value="F:calcium ion binding"/>
    <property type="evidence" value="ECO:0007669"/>
    <property type="project" value="InterPro"/>
</dbReference>
<dbReference type="PROSITE" id="PS50222">
    <property type="entry name" value="EF_HAND_2"/>
    <property type="match status" value="2"/>
</dbReference>
<evidence type="ECO:0000256" key="8">
    <source>
        <dbReference type="ARBA" id="ARBA00022753"/>
    </source>
</evidence>
<keyword evidence="10 13" id="KW-0175">Coiled coil</keyword>
<dbReference type="GO" id="GO:0005737">
    <property type="term" value="C:cytoplasm"/>
    <property type="evidence" value="ECO:0007669"/>
    <property type="project" value="TreeGrafter"/>
</dbReference>
<keyword evidence="12" id="KW-0206">Cytoskeleton</keyword>
<feature type="compositionally biased region" description="Pro residues" evidence="14">
    <location>
        <begin position="468"/>
        <end position="488"/>
    </location>
</feature>
<evidence type="ECO:0000313" key="18">
    <source>
        <dbReference type="Proteomes" id="UP000567179"/>
    </source>
</evidence>
<evidence type="ECO:0000256" key="2">
    <source>
        <dbReference type="ARBA" id="ARBA00004134"/>
    </source>
</evidence>
<dbReference type="SUPFAM" id="SSF47473">
    <property type="entry name" value="EF-hand"/>
    <property type="match status" value="3"/>
</dbReference>
<evidence type="ECO:0000256" key="12">
    <source>
        <dbReference type="ARBA" id="ARBA00023212"/>
    </source>
</evidence>
<dbReference type="GO" id="GO:0005886">
    <property type="term" value="C:plasma membrane"/>
    <property type="evidence" value="ECO:0007669"/>
    <property type="project" value="TreeGrafter"/>
</dbReference>
<evidence type="ECO:0000256" key="13">
    <source>
        <dbReference type="SAM" id="Coils"/>
    </source>
</evidence>
<feature type="compositionally biased region" description="Basic and acidic residues" evidence="14">
    <location>
        <begin position="780"/>
        <end position="793"/>
    </location>
</feature>
<dbReference type="PROSITE" id="PS50031">
    <property type="entry name" value="EH"/>
    <property type="match status" value="3"/>
</dbReference>
<dbReference type="Gene3D" id="1.10.238.10">
    <property type="entry name" value="EF-hand"/>
    <property type="match status" value="3"/>
</dbReference>
<evidence type="ECO:0000256" key="9">
    <source>
        <dbReference type="ARBA" id="ARBA00022837"/>
    </source>
</evidence>
<dbReference type="GO" id="GO:0006897">
    <property type="term" value="P:endocytosis"/>
    <property type="evidence" value="ECO:0007669"/>
    <property type="project" value="TreeGrafter"/>
</dbReference>